<dbReference type="EMBL" id="LAZR01057788">
    <property type="protein sequence ID" value="KKK71331.1"/>
    <property type="molecule type" value="Genomic_DNA"/>
</dbReference>
<sequence length="383" mass="39644">SGIGSYFNMVDQSTGEAESSDSTGSITQTDGQALTEWITAVGVPGIANLEHGIYSTHVHVEKTGGGARDVQIYFEVHTRTHPGGAETLRVTSEISGLITSKESINLHVTLAADVVINATDRLVIKFFANGVSGGNNATIILYSEGTNSSHFSVPISSEVLSTIFLRQDGTKELTGNLAVADGITIDGRDLRLDGQDLDTLVSIIGKVKIDTNATVNYLGAAYNDGALRTSTGISYADGGDFVTLTTNDGEIVHDSLSGYDANDHIDHSTVSVSSGSGLTGGGTIDGNQTLALDINGLGAAAIAAGDFVPFWDITATATNKKITFANFEAALTHDNLIAGTIVGHDTTATGANLTSLTDDSMVDSLHRHSELSASDGAPDPALS</sequence>
<comment type="caution">
    <text evidence="1">The sequence shown here is derived from an EMBL/GenBank/DDBJ whole genome shotgun (WGS) entry which is preliminary data.</text>
</comment>
<dbReference type="AlphaFoldDB" id="A0A0F9AGM6"/>
<name>A0A0F9AGM6_9ZZZZ</name>
<evidence type="ECO:0000313" key="1">
    <source>
        <dbReference type="EMBL" id="KKK71331.1"/>
    </source>
</evidence>
<feature type="non-terminal residue" evidence="1">
    <location>
        <position position="1"/>
    </location>
</feature>
<feature type="non-terminal residue" evidence="1">
    <location>
        <position position="383"/>
    </location>
</feature>
<gene>
    <name evidence="1" type="ORF">LCGC14_2914980</name>
</gene>
<organism evidence="1">
    <name type="scientific">marine sediment metagenome</name>
    <dbReference type="NCBI Taxonomy" id="412755"/>
    <lineage>
        <taxon>unclassified sequences</taxon>
        <taxon>metagenomes</taxon>
        <taxon>ecological metagenomes</taxon>
    </lineage>
</organism>
<reference evidence="1" key="1">
    <citation type="journal article" date="2015" name="Nature">
        <title>Complex archaea that bridge the gap between prokaryotes and eukaryotes.</title>
        <authorList>
            <person name="Spang A."/>
            <person name="Saw J.H."/>
            <person name="Jorgensen S.L."/>
            <person name="Zaremba-Niedzwiedzka K."/>
            <person name="Martijn J."/>
            <person name="Lind A.E."/>
            <person name="van Eijk R."/>
            <person name="Schleper C."/>
            <person name="Guy L."/>
            <person name="Ettema T.J."/>
        </authorList>
    </citation>
    <scope>NUCLEOTIDE SEQUENCE</scope>
</reference>
<protein>
    <submittedName>
        <fullName evidence="1">Uncharacterized protein</fullName>
    </submittedName>
</protein>
<accession>A0A0F9AGM6</accession>
<proteinExistence type="predicted"/>